<dbReference type="GO" id="GO:0046873">
    <property type="term" value="F:metal ion transmembrane transporter activity"/>
    <property type="evidence" value="ECO:0007669"/>
    <property type="project" value="InterPro"/>
</dbReference>
<evidence type="ECO:0000256" key="2">
    <source>
        <dbReference type="ARBA" id="ARBA00009190"/>
    </source>
</evidence>
<gene>
    <name evidence="7" type="ORF">ASZ90_018720</name>
</gene>
<evidence type="ECO:0000256" key="3">
    <source>
        <dbReference type="ARBA" id="ARBA00022692"/>
    </source>
</evidence>
<name>A0A0W8E5M0_9ZZZZ</name>
<dbReference type="Pfam" id="PF01169">
    <property type="entry name" value="GDT1"/>
    <property type="match status" value="1"/>
</dbReference>
<comment type="similarity">
    <text evidence="2">Belongs to the GDT1 family.</text>
</comment>
<feature type="transmembrane region" description="Helical" evidence="6">
    <location>
        <begin position="40"/>
        <end position="64"/>
    </location>
</feature>
<evidence type="ECO:0000313" key="7">
    <source>
        <dbReference type="EMBL" id="KUG03940.1"/>
    </source>
</evidence>
<dbReference type="AlphaFoldDB" id="A0A0W8E5M0"/>
<keyword evidence="5 6" id="KW-0472">Membrane</keyword>
<evidence type="ECO:0000256" key="4">
    <source>
        <dbReference type="ARBA" id="ARBA00022989"/>
    </source>
</evidence>
<keyword evidence="4 6" id="KW-1133">Transmembrane helix</keyword>
<evidence type="ECO:0000256" key="5">
    <source>
        <dbReference type="ARBA" id="ARBA00023136"/>
    </source>
</evidence>
<accession>A0A0W8E5M0</accession>
<evidence type="ECO:0000256" key="1">
    <source>
        <dbReference type="ARBA" id="ARBA00004141"/>
    </source>
</evidence>
<reference evidence="7" key="1">
    <citation type="journal article" date="2015" name="Proc. Natl. Acad. Sci. U.S.A.">
        <title>Networks of energetic and metabolic interactions define dynamics in microbial communities.</title>
        <authorList>
            <person name="Embree M."/>
            <person name="Liu J.K."/>
            <person name="Al-Bassam M.M."/>
            <person name="Zengler K."/>
        </authorList>
    </citation>
    <scope>NUCLEOTIDE SEQUENCE</scope>
</reference>
<keyword evidence="3 6" id="KW-0812">Transmembrane</keyword>
<proteinExistence type="inferred from homology"/>
<comment type="caution">
    <text evidence="7">The sequence shown here is derived from an EMBL/GenBank/DDBJ whole genome shotgun (WGS) entry which is preliminary data.</text>
</comment>
<dbReference type="EMBL" id="LNQE01001865">
    <property type="protein sequence ID" value="KUG03940.1"/>
    <property type="molecule type" value="Genomic_DNA"/>
</dbReference>
<dbReference type="InterPro" id="IPR001727">
    <property type="entry name" value="GDT1-like"/>
</dbReference>
<comment type="subcellular location">
    <subcellularLocation>
        <location evidence="1">Membrane</location>
        <topology evidence="1">Multi-pass membrane protein</topology>
    </subcellularLocation>
</comment>
<evidence type="ECO:0008006" key="8">
    <source>
        <dbReference type="Google" id="ProtNLM"/>
    </source>
</evidence>
<protein>
    <recommendedName>
        <fullName evidence="8">GDT1 family protein</fullName>
    </recommendedName>
</protein>
<organism evidence="7">
    <name type="scientific">hydrocarbon metagenome</name>
    <dbReference type="NCBI Taxonomy" id="938273"/>
    <lineage>
        <taxon>unclassified sequences</taxon>
        <taxon>metagenomes</taxon>
        <taxon>ecological metagenomes</taxon>
    </lineage>
</organism>
<evidence type="ECO:0000256" key="6">
    <source>
        <dbReference type="SAM" id="Phobius"/>
    </source>
</evidence>
<sequence>MSIKFLTWLTTYAIIFLCELGDKTQLAVLLITSNNPSKKWMIFIASAIALVLCVIIEVTIGLTLARYMGPDKINKLAGVIFLILGLYALFMSIKNGYKPRQSLDEESYIIKEKI</sequence>
<dbReference type="GO" id="GO:0016020">
    <property type="term" value="C:membrane"/>
    <property type="evidence" value="ECO:0007669"/>
    <property type="project" value="UniProtKB-SubCell"/>
</dbReference>
<feature type="transmembrane region" description="Helical" evidence="6">
    <location>
        <begin position="76"/>
        <end position="93"/>
    </location>
</feature>